<feature type="region of interest" description="Disordered" evidence="6">
    <location>
        <begin position="352"/>
        <end position="377"/>
    </location>
</feature>
<dbReference type="AlphaFoldDB" id="A0A517LIR0"/>
<feature type="domain" description="Luciferase-like" evidence="7">
    <location>
        <begin position="4"/>
        <end position="321"/>
    </location>
</feature>
<protein>
    <recommendedName>
        <fullName evidence="7">Luciferase-like domain-containing protein</fullName>
    </recommendedName>
</protein>
<dbReference type="NCBIfam" id="TIGR03612">
    <property type="entry name" value="RutA"/>
    <property type="match status" value="1"/>
</dbReference>
<keyword evidence="9" id="KW-1185">Reference proteome</keyword>
<dbReference type="EMBL" id="CP042197">
    <property type="protein sequence ID" value="QDS75523.1"/>
    <property type="molecule type" value="Genomic_DNA"/>
</dbReference>
<name>A0A517LIR0_9PEZI</name>
<reference evidence="8 9" key="1">
    <citation type="submission" date="2019-07" db="EMBL/GenBank/DDBJ databases">
        <title>Finished genome of Venturia effusa.</title>
        <authorList>
            <person name="Young C.A."/>
            <person name="Cox M.P."/>
            <person name="Ganley A.R.D."/>
            <person name="David W.J."/>
        </authorList>
    </citation>
    <scope>NUCLEOTIDE SEQUENCE [LARGE SCALE GENOMIC DNA]</scope>
    <source>
        <strain evidence="9">albino</strain>
    </source>
</reference>
<dbReference type="GO" id="GO:0046306">
    <property type="term" value="P:alkanesulfonate catabolic process"/>
    <property type="evidence" value="ECO:0007669"/>
    <property type="project" value="TreeGrafter"/>
</dbReference>
<evidence type="ECO:0000256" key="5">
    <source>
        <dbReference type="ARBA" id="ARBA00023033"/>
    </source>
</evidence>
<evidence type="ECO:0000259" key="7">
    <source>
        <dbReference type="Pfam" id="PF00296"/>
    </source>
</evidence>
<keyword evidence="5" id="KW-0503">Monooxygenase</keyword>
<dbReference type="OrthoDB" id="2558704at2759"/>
<dbReference type="InterPro" id="IPR050172">
    <property type="entry name" value="SsuD_RutA_monooxygenase"/>
</dbReference>
<keyword evidence="3" id="KW-0521">NADP</keyword>
<evidence type="ECO:0000256" key="3">
    <source>
        <dbReference type="ARBA" id="ARBA00022857"/>
    </source>
</evidence>
<keyword evidence="1" id="KW-0285">Flavoprotein</keyword>
<evidence type="ECO:0000256" key="2">
    <source>
        <dbReference type="ARBA" id="ARBA00022643"/>
    </source>
</evidence>
<dbReference type="STRING" id="50376.A0A517LIR0"/>
<dbReference type="Pfam" id="PF00296">
    <property type="entry name" value="Bac_luciferase"/>
    <property type="match status" value="1"/>
</dbReference>
<gene>
    <name evidence="8" type="ORF">FKW77_005220</name>
</gene>
<dbReference type="SUPFAM" id="SSF51679">
    <property type="entry name" value="Bacterial luciferase-like"/>
    <property type="match status" value="1"/>
</dbReference>
<dbReference type="InterPro" id="IPR019914">
    <property type="entry name" value="Pyrimidine_monooxygenase_RutA"/>
</dbReference>
<accession>A0A517LIR0</accession>
<dbReference type="InterPro" id="IPR036661">
    <property type="entry name" value="Luciferase-like_sf"/>
</dbReference>
<dbReference type="PANTHER" id="PTHR42847">
    <property type="entry name" value="ALKANESULFONATE MONOOXYGENASE"/>
    <property type="match status" value="1"/>
</dbReference>
<evidence type="ECO:0000313" key="8">
    <source>
        <dbReference type="EMBL" id="QDS75523.1"/>
    </source>
</evidence>
<evidence type="ECO:0000313" key="9">
    <source>
        <dbReference type="Proteomes" id="UP000316270"/>
    </source>
</evidence>
<sequence>MPVDIGVFIPIGNNGWLISTASPQYKPSYELNKNIVQMAEGYGFDFALSMIKLRGFGGKSEFWDHNLESFTLMSALAAVTTKIKLFASTAILTLPPALVARMATTIDSIAPGRFGINIVTGWQPAEYSQMGIWPGDKYFGYRYDYATEYVEVMKDLWKNGKSDFKGKHFTMEDCKLSPQPSHDVKIVAAGQSGRGMDFASQYADYNFIMGTGINTPLAFSASSKRLVEAAKKAQRDVGAYVLFMIIASATDEAAQEKWEKYTSGADTEALKWVVGQTSKDAQADKNSTAANISLPEGAVNMNMGTLIGSNAKIAQMLDQIAEVEGTSGIMLVFDDFLEGVRNFGERIQPLMKSREKKSGVSGGTNGKRDFETMNGSV</sequence>
<dbReference type="Gene3D" id="3.20.20.30">
    <property type="entry name" value="Luciferase-like domain"/>
    <property type="match status" value="1"/>
</dbReference>
<evidence type="ECO:0000256" key="4">
    <source>
        <dbReference type="ARBA" id="ARBA00023002"/>
    </source>
</evidence>
<dbReference type="InterPro" id="IPR011251">
    <property type="entry name" value="Luciferase-like_dom"/>
</dbReference>
<proteinExistence type="inferred from homology"/>
<dbReference type="CDD" id="cd01094">
    <property type="entry name" value="Alkanesulfonate_monoxygenase"/>
    <property type="match status" value="1"/>
</dbReference>
<dbReference type="GO" id="GO:0008726">
    <property type="term" value="F:alkanesulfonate monooxygenase activity"/>
    <property type="evidence" value="ECO:0007669"/>
    <property type="project" value="TreeGrafter"/>
</dbReference>
<keyword evidence="2" id="KW-0288">FMN</keyword>
<dbReference type="PANTHER" id="PTHR42847:SF4">
    <property type="entry name" value="ALKANESULFONATE MONOOXYGENASE-RELATED"/>
    <property type="match status" value="1"/>
</dbReference>
<evidence type="ECO:0000256" key="1">
    <source>
        <dbReference type="ARBA" id="ARBA00022630"/>
    </source>
</evidence>
<keyword evidence="4" id="KW-0560">Oxidoreductase</keyword>
<organism evidence="8 9">
    <name type="scientific">Venturia effusa</name>
    <dbReference type="NCBI Taxonomy" id="50376"/>
    <lineage>
        <taxon>Eukaryota</taxon>
        <taxon>Fungi</taxon>
        <taxon>Dikarya</taxon>
        <taxon>Ascomycota</taxon>
        <taxon>Pezizomycotina</taxon>
        <taxon>Dothideomycetes</taxon>
        <taxon>Pleosporomycetidae</taxon>
        <taxon>Venturiales</taxon>
        <taxon>Venturiaceae</taxon>
        <taxon>Venturia</taxon>
    </lineage>
</organism>
<dbReference type="GO" id="GO:0006212">
    <property type="term" value="P:uracil catabolic process"/>
    <property type="evidence" value="ECO:0007669"/>
    <property type="project" value="InterPro"/>
</dbReference>
<dbReference type="Proteomes" id="UP000316270">
    <property type="component" value="Chromosome 13"/>
</dbReference>
<evidence type="ECO:0000256" key="6">
    <source>
        <dbReference type="SAM" id="MobiDB-lite"/>
    </source>
</evidence>
<dbReference type="HAMAP" id="MF_01699">
    <property type="entry name" value="RutA"/>
    <property type="match status" value="1"/>
</dbReference>